<dbReference type="InterPro" id="IPR005122">
    <property type="entry name" value="Uracil-DNA_glycosylase-like"/>
</dbReference>
<dbReference type="Gene3D" id="3.40.470.10">
    <property type="entry name" value="Uracil-DNA glycosylase-like domain"/>
    <property type="match status" value="1"/>
</dbReference>
<evidence type="ECO:0000313" key="9">
    <source>
        <dbReference type="EMBL" id="MFC3638315.1"/>
    </source>
</evidence>
<protein>
    <submittedName>
        <fullName evidence="9">Uracil-DNA glycosylase family protein</fullName>
    </submittedName>
</protein>
<dbReference type="PANTHER" id="PTHR33693">
    <property type="entry name" value="TYPE-5 URACIL-DNA GLYCOSYLASE"/>
    <property type="match status" value="1"/>
</dbReference>
<sequence>MLIQNVPPPPPTNIPHNALAGPVLPQIPIFEWNGLAILGEAPGRQEAISGVPFSGPAGELLDTLLSRVDIERHETLVLNPFLYQPVWTPLDNGTRRNNDISNFFTKDAAEGNTKIHDGALFRSAYAKNSNAHDLRYCWTVLNHVKPRAILALGATALWFLTGHDKISEHRGNVLKTPMLDDAPVIPSYHPAYALYRNADQEILNTIIADIALVKPFLAQ</sequence>
<keyword evidence="6" id="KW-0411">Iron-sulfur</keyword>
<dbReference type="SUPFAM" id="SSF52141">
    <property type="entry name" value="Uracil-DNA glycosylase-like"/>
    <property type="match status" value="1"/>
</dbReference>
<keyword evidence="2" id="KW-0479">Metal-binding</keyword>
<keyword evidence="7" id="KW-0234">DNA repair</keyword>
<evidence type="ECO:0000256" key="2">
    <source>
        <dbReference type="ARBA" id="ARBA00022723"/>
    </source>
</evidence>
<gene>
    <name evidence="9" type="ORF">ACFONL_13185</name>
</gene>
<comment type="caution">
    <text evidence="9">The sequence shown here is derived from an EMBL/GenBank/DDBJ whole genome shotgun (WGS) entry which is preliminary data.</text>
</comment>
<keyword evidence="5" id="KW-0408">Iron</keyword>
<keyword evidence="1" id="KW-0004">4Fe-4S</keyword>
<dbReference type="Pfam" id="PF03167">
    <property type="entry name" value="UDG"/>
    <property type="match status" value="1"/>
</dbReference>
<evidence type="ECO:0000256" key="5">
    <source>
        <dbReference type="ARBA" id="ARBA00023004"/>
    </source>
</evidence>
<dbReference type="PANTHER" id="PTHR33693:SF1">
    <property type="entry name" value="TYPE-4 URACIL-DNA GLYCOSYLASE"/>
    <property type="match status" value="1"/>
</dbReference>
<evidence type="ECO:0000256" key="3">
    <source>
        <dbReference type="ARBA" id="ARBA00022763"/>
    </source>
</evidence>
<keyword evidence="3" id="KW-0227">DNA damage</keyword>
<dbReference type="SMART" id="SM00986">
    <property type="entry name" value="UDG"/>
    <property type="match status" value="1"/>
</dbReference>
<feature type="domain" description="Uracil-DNA glycosylase-like" evidence="8">
    <location>
        <begin position="27"/>
        <end position="207"/>
    </location>
</feature>
<evidence type="ECO:0000256" key="7">
    <source>
        <dbReference type="ARBA" id="ARBA00023204"/>
    </source>
</evidence>
<evidence type="ECO:0000313" key="10">
    <source>
        <dbReference type="Proteomes" id="UP001595704"/>
    </source>
</evidence>
<keyword evidence="4" id="KW-0378">Hydrolase</keyword>
<dbReference type="RefSeq" id="WP_191320861.1">
    <property type="nucleotide sequence ID" value="NZ_BNCG01000027.1"/>
</dbReference>
<evidence type="ECO:0000256" key="1">
    <source>
        <dbReference type="ARBA" id="ARBA00022485"/>
    </source>
</evidence>
<reference evidence="10" key="1">
    <citation type="journal article" date="2019" name="Int. J. Syst. Evol. Microbiol.">
        <title>The Global Catalogue of Microorganisms (GCM) 10K type strain sequencing project: providing services to taxonomists for standard genome sequencing and annotation.</title>
        <authorList>
            <consortium name="The Broad Institute Genomics Platform"/>
            <consortium name="The Broad Institute Genome Sequencing Center for Infectious Disease"/>
            <person name="Wu L."/>
            <person name="Ma J."/>
        </authorList>
    </citation>
    <scope>NUCLEOTIDE SEQUENCE [LARGE SCALE GENOMIC DNA]</scope>
    <source>
        <strain evidence="10">KCTC 42282</strain>
    </source>
</reference>
<evidence type="ECO:0000256" key="6">
    <source>
        <dbReference type="ARBA" id="ARBA00023014"/>
    </source>
</evidence>
<dbReference type="SMART" id="SM00987">
    <property type="entry name" value="UreE_C"/>
    <property type="match status" value="1"/>
</dbReference>
<dbReference type="Proteomes" id="UP001595704">
    <property type="component" value="Unassembled WGS sequence"/>
</dbReference>
<name>A0ABV7UIR0_9HYPH</name>
<proteinExistence type="predicted"/>
<dbReference type="EMBL" id="JBHRYC010000065">
    <property type="protein sequence ID" value="MFC3638315.1"/>
    <property type="molecule type" value="Genomic_DNA"/>
</dbReference>
<organism evidence="9 10">
    <name type="scientific">Camelimonas fluminis</name>
    <dbReference type="NCBI Taxonomy" id="1576911"/>
    <lineage>
        <taxon>Bacteria</taxon>
        <taxon>Pseudomonadati</taxon>
        <taxon>Pseudomonadota</taxon>
        <taxon>Alphaproteobacteria</taxon>
        <taxon>Hyphomicrobiales</taxon>
        <taxon>Chelatococcaceae</taxon>
        <taxon>Camelimonas</taxon>
    </lineage>
</organism>
<evidence type="ECO:0000259" key="8">
    <source>
        <dbReference type="SMART" id="SM00986"/>
    </source>
</evidence>
<evidence type="ECO:0000256" key="4">
    <source>
        <dbReference type="ARBA" id="ARBA00022801"/>
    </source>
</evidence>
<dbReference type="InterPro" id="IPR036895">
    <property type="entry name" value="Uracil-DNA_glycosylase-like_sf"/>
</dbReference>
<accession>A0ABV7UIR0</accession>
<dbReference type="InterPro" id="IPR051536">
    <property type="entry name" value="UDG_Type-4/5"/>
</dbReference>
<keyword evidence="10" id="KW-1185">Reference proteome</keyword>